<reference evidence="1" key="1">
    <citation type="journal article" date="2022" name="bioRxiv">
        <title>Sequencing and chromosome-scale assembly of the giantPleurodeles waltlgenome.</title>
        <authorList>
            <person name="Brown T."/>
            <person name="Elewa A."/>
            <person name="Iarovenko S."/>
            <person name="Subramanian E."/>
            <person name="Araus A.J."/>
            <person name="Petzold A."/>
            <person name="Susuki M."/>
            <person name="Suzuki K.-i.T."/>
            <person name="Hayashi T."/>
            <person name="Toyoda A."/>
            <person name="Oliveira C."/>
            <person name="Osipova E."/>
            <person name="Leigh N.D."/>
            <person name="Simon A."/>
            <person name="Yun M.H."/>
        </authorList>
    </citation>
    <scope>NUCLEOTIDE SEQUENCE</scope>
    <source>
        <strain evidence="1">20211129_DDA</strain>
        <tissue evidence="1">Liver</tissue>
    </source>
</reference>
<evidence type="ECO:0000313" key="1">
    <source>
        <dbReference type="EMBL" id="KAJ1195969.1"/>
    </source>
</evidence>
<proteinExistence type="predicted"/>
<comment type="caution">
    <text evidence="1">The sequence shown here is derived from an EMBL/GenBank/DDBJ whole genome shotgun (WGS) entry which is preliminary data.</text>
</comment>
<dbReference type="Proteomes" id="UP001066276">
    <property type="component" value="Chromosome 2_2"/>
</dbReference>
<protein>
    <submittedName>
        <fullName evidence="1">Uncharacterized protein</fullName>
    </submittedName>
</protein>
<dbReference type="EMBL" id="JANPWB010000004">
    <property type="protein sequence ID" value="KAJ1195969.1"/>
    <property type="molecule type" value="Genomic_DNA"/>
</dbReference>
<accession>A0AAV7V7B5</accession>
<keyword evidence="2" id="KW-1185">Reference proteome</keyword>
<sequence>MGCKKDLGGAHANNLDKYTVLLRGKEVEKDLPTEGIETKGGQMERNPSLHKIMNAIQLLRITLEPILDVNLHRTDLQKVTDKVTTAEMEIHGPQAATKRLEDHVKVITKLHAVVAVKLEDQEGLDRRNNIQVMGIPEKGPSAEPFMEYLILHTCCVQRDCPNTSP</sequence>
<dbReference type="AlphaFoldDB" id="A0AAV7V7B5"/>
<name>A0AAV7V7B5_PLEWA</name>
<gene>
    <name evidence="1" type="ORF">NDU88_005230</name>
</gene>
<evidence type="ECO:0000313" key="2">
    <source>
        <dbReference type="Proteomes" id="UP001066276"/>
    </source>
</evidence>
<organism evidence="1 2">
    <name type="scientific">Pleurodeles waltl</name>
    <name type="common">Iberian ribbed newt</name>
    <dbReference type="NCBI Taxonomy" id="8319"/>
    <lineage>
        <taxon>Eukaryota</taxon>
        <taxon>Metazoa</taxon>
        <taxon>Chordata</taxon>
        <taxon>Craniata</taxon>
        <taxon>Vertebrata</taxon>
        <taxon>Euteleostomi</taxon>
        <taxon>Amphibia</taxon>
        <taxon>Batrachia</taxon>
        <taxon>Caudata</taxon>
        <taxon>Salamandroidea</taxon>
        <taxon>Salamandridae</taxon>
        <taxon>Pleurodelinae</taxon>
        <taxon>Pleurodeles</taxon>
    </lineage>
</organism>